<keyword evidence="2" id="KW-0378">Hydrolase</keyword>
<dbReference type="InterPro" id="IPR036005">
    <property type="entry name" value="Creatinase/aminopeptidase-like"/>
</dbReference>
<gene>
    <name evidence="6" type="ORF">ABH15_00750</name>
</gene>
<comment type="similarity">
    <text evidence="3">Belongs to the peptidase M24B family.</text>
</comment>
<sequence length="375" mass="40344">MTMLDTAIRDAGACAYVAYGPSADANMRYLTRFTTTDPVVFIKKPGERGMLIVPQMEYERAVRESGAAVLTRSDAGFFEYLKDGASRTEATARMIAGLSGGAVLVPERFPLGLARALEVSVPVILDAGTVEAMRAVKSPEELERIRSVQRATEAAMDRAIALIRGARPVDGVLHRGGEPLTSERVRGEMHSLLFGFGCSAKETIVACGADTALPHHTGSGPLLAGEPIVIDIFPQDEKSGYHADMTRTVVWGEPSVEIREMYEAVRDAHEMASSLVRPGAGGGDLYQRVVEFFRERGYATDTQGFVHSLGHGVGLDVHEQPSLGPVGETLVAGNVVTIEPGLYYKGVGGVRLEDMGAVSPDGFDRFTQYPMELIL</sequence>
<dbReference type="SUPFAM" id="SSF53092">
    <property type="entry name" value="Creatinase/prolidase N-terminal domain"/>
    <property type="match status" value="1"/>
</dbReference>
<evidence type="ECO:0000259" key="4">
    <source>
        <dbReference type="Pfam" id="PF00557"/>
    </source>
</evidence>
<evidence type="ECO:0000259" key="5">
    <source>
        <dbReference type="Pfam" id="PF01321"/>
    </source>
</evidence>
<protein>
    <submittedName>
        <fullName evidence="6">Peptidase M24</fullName>
    </submittedName>
</protein>
<dbReference type="InterPro" id="IPR000994">
    <property type="entry name" value="Pept_M24"/>
</dbReference>
<organism evidence="6 7">
    <name type="scientific">Methanoculleus taiwanensis</name>
    <dbReference type="NCBI Taxonomy" id="1550565"/>
    <lineage>
        <taxon>Archaea</taxon>
        <taxon>Methanobacteriati</taxon>
        <taxon>Methanobacteriota</taxon>
        <taxon>Stenosarchaea group</taxon>
        <taxon>Methanomicrobia</taxon>
        <taxon>Methanomicrobiales</taxon>
        <taxon>Methanomicrobiaceae</taxon>
        <taxon>Methanoculleus</taxon>
    </lineage>
</organism>
<evidence type="ECO:0000256" key="2">
    <source>
        <dbReference type="ARBA" id="ARBA00022801"/>
    </source>
</evidence>
<reference evidence="6 7" key="1">
    <citation type="journal article" date="2015" name="Int. J. Syst. Evol. Microbiol.">
        <title>Methanoculleus taiwanensis sp. nov., a methanogen isolated from deep marine sediment at the deformation front area near Taiwan.</title>
        <authorList>
            <person name="Weng C.Y."/>
            <person name="Chen S.C."/>
            <person name="Lai M.C."/>
            <person name="Wu S.Y."/>
            <person name="Lin S."/>
            <person name="Yang T.F."/>
            <person name="Chen P.C."/>
        </authorList>
    </citation>
    <scope>NUCLEOTIDE SEQUENCE [LARGE SCALE GENOMIC DNA]</scope>
    <source>
        <strain evidence="6 7">CYW4</strain>
    </source>
</reference>
<evidence type="ECO:0000256" key="3">
    <source>
        <dbReference type="RuleBase" id="RU000590"/>
    </source>
</evidence>
<evidence type="ECO:0000256" key="1">
    <source>
        <dbReference type="ARBA" id="ARBA00022723"/>
    </source>
</evidence>
<dbReference type="InterPro" id="IPR029149">
    <property type="entry name" value="Creatin/AminoP/Spt16_N"/>
</dbReference>
<accession>A0A498H1N4</accession>
<dbReference type="Gene3D" id="3.40.350.10">
    <property type="entry name" value="Creatinase/prolidase N-terminal domain"/>
    <property type="match status" value="1"/>
</dbReference>
<name>A0A498H1N4_9EURY</name>
<feature type="domain" description="Peptidase M24" evidence="4">
    <location>
        <begin position="143"/>
        <end position="358"/>
    </location>
</feature>
<dbReference type="GO" id="GO:0046872">
    <property type="term" value="F:metal ion binding"/>
    <property type="evidence" value="ECO:0007669"/>
    <property type="project" value="UniProtKB-KW"/>
</dbReference>
<dbReference type="InterPro" id="IPR000587">
    <property type="entry name" value="Creatinase_N"/>
</dbReference>
<keyword evidence="7" id="KW-1185">Reference proteome</keyword>
<feature type="domain" description="Creatinase N-terminal" evidence="5">
    <location>
        <begin position="21"/>
        <end position="84"/>
    </location>
</feature>
<proteinExistence type="inferred from homology"/>
<dbReference type="InterPro" id="IPR001131">
    <property type="entry name" value="Peptidase_M24B_aminopep-P_CS"/>
</dbReference>
<evidence type="ECO:0000313" key="6">
    <source>
        <dbReference type="EMBL" id="RXE56742.1"/>
    </source>
</evidence>
<dbReference type="AlphaFoldDB" id="A0A498H1N4"/>
<dbReference type="OrthoDB" id="1346at2157"/>
<keyword evidence="1 3" id="KW-0479">Metal-binding</keyword>
<dbReference type="InterPro" id="IPR050659">
    <property type="entry name" value="Peptidase_M24B"/>
</dbReference>
<dbReference type="Gene3D" id="3.90.230.10">
    <property type="entry name" value="Creatinase/methionine aminopeptidase superfamily"/>
    <property type="match status" value="1"/>
</dbReference>
<dbReference type="PANTHER" id="PTHR46112">
    <property type="entry name" value="AMINOPEPTIDASE"/>
    <property type="match status" value="1"/>
</dbReference>
<dbReference type="PROSITE" id="PS00491">
    <property type="entry name" value="PROLINE_PEPTIDASE"/>
    <property type="match status" value="1"/>
</dbReference>
<evidence type="ECO:0000313" key="7">
    <source>
        <dbReference type="Proteomes" id="UP000290932"/>
    </source>
</evidence>
<dbReference type="RefSeq" id="WP_128692464.1">
    <property type="nucleotide sequence ID" value="NZ_LHQS01000001.1"/>
</dbReference>
<dbReference type="EMBL" id="LHQS01000001">
    <property type="protein sequence ID" value="RXE56742.1"/>
    <property type="molecule type" value="Genomic_DNA"/>
</dbReference>
<dbReference type="Pfam" id="PF00557">
    <property type="entry name" value="Peptidase_M24"/>
    <property type="match status" value="1"/>
</dbReference>
<dbReference type="Proteomes" id="UP000290932">
    <property type="component" value="Unassembled WGS sequence"/>
</dbReference>
<comment type="caution">
    <text evidence="6">The sequence shown here is derived from an EMBL/GenBank/DDBJ whole genome shotgun (WGS) entry which is preliminary data.</text>
</comment>
<dbReference type="Pfam" id="PF01321">
    <property type="entry name" value="Creatinase_N"/>
    <property type="match status" value="1"/>
</dbReference>
<dbReference type="PANTHER" id="PTHR46112:SF2">
    <property type="entry name" value="XAA-PRO AMINOPEPTIDASE P-RELATED"/>
    <property type="match status" value="1"/>
</dbReference>
<dbReference type="GO" id="GO:0016787">
    <property type="term" value="F:hydrolase activity"/>
    <property type="evidence" value="ECO:0007669"/>
    <property type="project" value="UniProtKB-KW"/>
</dbReference>
<dbReference type="SUPFAM" id="SSF55920">
    <property type="entry name" value="Creatinase/aminopeptidase"/>
    <property type="match status" value="1"/>
</dbReference>